<proteinExistence type="predicted"/>
<protein>
    <submittedName>
        <fullName evidence="2">Uncharacterized protein</fullName>
    </submittedName>
</protein>
<evidence type="ECO:0000313" key="3">
    <source>
        <dbReference type="Proteomes" id="UP000663881"/>
    </source>
</evidence>
<gene>
    <name evidence="2" type="ORF">OKA104_LOCUS36628</name>
</gene>
<organism evidence="2 3">
    <name type="scientific">Adineta steineri</name>
    <dbReference type="NCBI Taxonomy" id="433720"/>
    <lineage>
        <taxon>Eukaryota</taxon>
        <taxon>Metazoa</taxon>
        <taxon>Spiralia</taxon>
        <taxon>Gnathifera</taxon>
        <taxon>Rotifera</taxon>
        <taxon>Eurotatoria</taxon>
        <taxon>Bdelloidea</taxon>
        <taxon>Adinetida</taxon>
        <taxon>Adinetidae</taxon>
        <taxon>Adineta</taxon>
    </lineage>
</organism>
<feature type="compositionally biased region" description="Polar residues" evidence="1">
    <location>
        <begin position="1"/>
        <end position="10"/>
    </location>
</feature>
<feature type="region of interest" description="Disordered" evidence="1">
    <location>
        <begin position="1"/>
        <end position="27"/>
    </location>
</feature>
<evidence type="ECO:0000313" key="2">
    <source>
        <dbReference type="EMBL" id="CAF4119117.1"/>
    </source>
</evidence>
<sequence>MVSLTTDSVQDGSDDSASSNRSNDPVHGKNNTYISAEIIIDYCEKHNLFEINIAKLVPYFSDKENPRQCVKKLFELLIQQKRLILKSEYENHHQSNFSRKFKQLLKSLASWLPFRTSMDQNVFIVEDRVQKKAEQVIYNLQSNVGALTLGFNVSYVSFIDACRQCGLTDEYSCKLVKSALARNNKIFIDNDREFPIVKSAVPEESSIQSSMDIGKDIYQLGNFKKKLKKKLNKINDEIEEINTKPDTNKLYSRMKKLQHQRAKRENMLDSVITALTVYEYYPYKMMVAKTHLHIADCTKKFLEMHELTPDKLKNVADTMRQFNDTSNELQQAYNNTPVINDAECHTT</sequence>
<dbReference type="EMBL" id="CAJOAY010005766">
    <property type="protein sequence ID" value="CAF4119117.1"/>
    <property type="molecule type" value="Genomic_DNA"/>
</dbReference>
<name>A0A819W2B5_9BILA</name>
<dbReference type="AlphaFoldDB" id="A0A819W2B5"/>
<dbReference type="Proteomes" id="UP000663881">
    <property type="component" value="Unassembled WGS sequence"/>
</dbReference>
<comment type="caution">
    <text evidence="2">The sequence shown here is derived from an EMBL/GenBank/DDBJ whole genome shotgun (WGS) entry which is preliminary data.</text>
</comment>
<reference evidence="2" key="1">
    <citation type="submission" date="2021-02" db="EMBL/GenBank/DDBJ databases">
        <authorList>
            <person name="Nowell W R."/>
        </authorList>
    </citation>
    <scope>NUCLEOTIDE SEQUENCE</scope>
</reference>
<evidence type="ECO:0000256" key="1">
    <source>
        <dbReference type="SAM" id="MobiDB-lite"/>
    </source>
</evidence>
<accession>A0A819W2B5</accession>